<sequence length="115" mass="13913">MDFYENYKKRREELKEKSINISLEEGKKCWEKHHSKRKADYNECSKNSVFLYHVFSDGKRRLNAKKRENKQKCEELANPAQLKICKLKVYEDLCKDLESLNRKLDREYLSYKASL</sequence>
<keyword evidence="2" id="KW-1185">Reference proteome</keyword>
<evidence type="ECO:0000313" key="2">
    <source>
        <dbReference type="Proteomes" id="UP001162131"/>
    </source>
</evidence>
<gene>
    <name evidence="1" type="ORF">BSTOLATCC_MIC39535</name>
</gene>
<name>A0AAU9JJE7_9CILI</name>
<accession>A0AAU9JJE7</accession>
<proteinExistence type="predicted"/>
<reference evidence="1" key="1">
    <citation type="submission" date="2021-09" db="EMBL/GenBank/DDBJ databases">
        <authorList>
            <consortium name="AG Swart"/>
            <person name="Singh M."/>
            <person name="Singh A."/>
            <person name="Seah K."/>
            <person name="Emmerich C."/>
        </authorList>
    </citation>
    <scope>NUCLEOTIDE SEQUENCE</scope>
    <source>
        <strain evidence="1">ATCC30299</strain>
    </source>
</reference>
<evidence type="ECO:0000313" key="1">
    <source>
        <dbReference type="EMBL" id="CAG9325740.1"/>
    </source>
</evidence>
<dbReference type="AlphaFoldDB" id="A0AAU9JJE7"/>
<comment type="caution">
    <text evidence="1">The sequence shown here is derived from an EMBL/GenBank/DDBJ whole genome shotgun (WGS) entry which is preliminary data.</text>
</comment>
<organism evidence="1 2">
    <name type="scientific">Blepharisma stoltei</name>
    <dbReference type="NCBI Taxonomy" id="1481888"/>
    <lineage>
        <taxon>Eukaryota</taxon>
        <taxon>Sar</taxon>
        <taxon>Alveolata</taxon>
        <taxon>Ciliophora</taxon>
        <taxon>Postciliodesmatophora</taxon>
        <taxon>Heterotrichea</taxon>
        <taxon>Heterotrichida</taxon>
        <taxon>Blepharismidae</taxon>
        <taxon>Blepharisma</taxon>
    </lineage>
</organism>
<protein>
    <submittedName>
        <fullName evidence="1">Uncharacterized protein</fullName>
    </submittedName>
</protein>
<dbReference type="Proteomes" id="UP001162131">
    <property type="component" value="Unassembled WGS sequence"/>
</dbReference>
<dbReference type="EMBL" id="CAJZBQ010000039">
    <property type="protein sequence ID" value="CAG9325740.1"/>
    <property type="molecule type" value="Genomic_DNA"/>
</dbReference>